<name>A0A521E1S6_9SPHI</name>
<dbReference type="AlphaFoldDB" id="A0A521E1S6"/>
<dbReference type="EMBL" id="FXSZ01000010">
    <property type="protein sequence ID" value="SMO77919.1"/>
    <property type="molecule type" value="Genomic_DNA"/>
</dbReference>
<gene>
    <name evidence="3" type="ORF">SAMN06265350_11052</name>
</gene>
<dbReference type="GO" id="GO:0006508">
    <property type="term" value="P:proteolysis"/>
    <property type="evidence" value="ECO:0007669"/>
    <property type="project" value="UniProtKB-KW"/>
</dbReference>
<dbReference type="InterPro" id="IPR042150">
    <property type="entry name" value="MmRce1-like"/>
</dbReference>
<dbReference type="PANTHER" id="PTHR35797:SF1">
    <property type="entry name" value="PROTEASE"/>
    <property type="match status" value="1"/>
</dbReference>
<evidence type="ECO:0000313" key="4">
    <source>
        <dbReference type="Proteomes" id="UP000315971"/>
    </source>
</evidence>
<feature type="transmembrane region" description="Helical" evidence="1">
    <location>
        <begin position="174"/>
        <end position="195"/>
    </location>
</feature>
<dbReference type="Proteomes" id="UP000315971">
    <property type="component" value="Unassembled WGS sequence"/>
</dbReference>
<feature type="transmembrane region" description="Helical" evidence="1">
    <location>
        <begin position="146"/>
        <end position="162"/>
    </location>
</feature>
<feature type="transmembrane region" description="Helical" evidence="1">
    <location>
        <begin position="270"/>
        <end position="290"/>
    </location>
</feature>
<feature type="transmembrane region" description="Helical" evidence="1">
    <location>
        <begin position="53"/>
        <end position="75"/>
    </location>
</feature>
<evidence type="ECO:0000259" key="2">
    <source>
        <dbReference type="Pfam" id="PF02517"/>
    </source>
</evidence>
<dbReference type="PANTHER" id="PTHR35797">
    <property type="entry name" value="PROTEASE-RELATED"/>
    <property type="match status" value="1"/>
</dbReference>
<dbReference type="InterPro" id="IPR003675">
    <property type="entry name" value="Rce1/LyrA-like_dom"/>
</dbReference>
<accession>A0A521E1S6</accession>
<reference evidence="3 4" key="1">
    <citation type="submission" date="2017-05" db="EMBL/GenBank/DDBJ databases">
        <authorList>
            <person name="Varghese N."/>
            <person name="Submissions S."/>
        </authorList>
    </citation>
    <scope>NUCLEOTIDE SEQUENCE [LARGE SCALE GENOMIC DNA]</scope>
    <source>
        <strain evidence="3 4">DSM 21342</strain>
    </source>
</reference>
<feature type="transmembrane region" description="Helical" evidence="1">
    <location>
        <begin position="96"/>
        <end position="126"/>
    </location>
</feature>
<feature type="transmembrane region" description="Helical" evidence="1">
    <location>
        <begin position="215"/>
        <end position="235"/>
    </location>
</feature>
<keyword evidence="3" id="KW-0378">Hydrolase</keyword>
<sequence length="297" mass="33087">MIKANKALMKNLDIKYPEATYYIITFIISWGGLVLLIGGPSKITSQPTNAPFLPLYLLTVAGPMISGVLLTGLYHGKKGYRDLFSRLFKWRIPARWYAIALLIAPLSVFAALFALSLFSPVFMPGIFDSGNNPVASAFGLPGGDKITLVLFVFMLGLFNGFVEELGWTGFTTPMLILNQNLIKAGITLGIMWGLWHLLSNYLGSAAEAGSISLLLYLPVMLFSFLPPFRILMIWVYRHTGSLLIAVLMHASLDMFWMLSMPISITGKERMVWYILWAVVLWSIVIIIGIVDNKKKVE</sequence>
<evidence type="ECO:0000256" key="1">
    <source>
        <dbReference type="SAM" id="Phobius"/>
    </source>
</evidence>
<proteinExistence type="predicted"/>
<protein>
    <submittedName>
        <fullName evidence="3">CAAX protease self-immunity</fullName>
    </submittedName>
</protein>
<keyword evidence="4" id="KW-1185">Reference proteome</keyword>
<keyword evidence="3" id="KW-0645">Protease</keyword>
<feature type="domain" description="CAAX prenyl protease 2/Lysostaphin resistance protein A-like" evidence="2">
    <location>
        <begin position="147"/>
        <end position="254"/>
    </location>
</feature>
<dbReference type="GO" id="GO:0004175">
    <property type="term" value="F:endopeptidase activity"/>
    <property type="evidence" value="ECO:0007669"/>
    <property type="project" value="UniProtKB-ARBA"/>
</dbReference>
<evidence type="ECO:0000313" key="3">
    <source>
        <dbReference type="EMBL" id="SMO77919.1"/>
    </source>
</evidence>
<organism evidence="3 4">
    <name type="scientific">Solitalea koreensis</name>
    <dbReference type="NCBI Taxonomy" id="543615"/>
    <lineage>
        <taxon>Bacteria</taxon>
        <taxon>Pseudomonadati</taxon>
        <taxon>Bacteroidota</taxon>
        <taxon>Sphingobacteriia</taxon>
        <taxon>Sphingobacteriales</taxon>
        <taxon>Sphingobacteriaceae</taxon>
        <taxon>Solitalea</taxon>
    </lineage>
</organism>
<keyword evidence="1" id="KW-0812">Transmembrane</keyword>
<keyword evidence="1" id="KW-0472">Membrane</keyword>
<keyword evidence="1" id="KW-1133">Transmembrane helix</keyword>
<feature type="transmembrane region" description="Helical" evidence="1">
    <location>
        <begin position="242"/>
        <end position="264"/>
    </location>
</feature>
<feature type="transmembrane region" description="Helical" evidence="1">
    <location>
        <begin position="21"/>
        <end position="41"/>
    </location>
</feature>
<dbReference type="GO" id="GO:0080120">
    <property type="term" value="P:CAAX-box protein maturation"/>
    <property type="evidence" value="ECO:0007669"/>
    <property type="project" value="UniProtKB-ARBA"/>
</dbReference>
<dbReference type="Pfam" id="PF02517">
    <property type="entry name" value="Rce1-like"/>
    <property type="match status" value="1"/>
</dbReference>